<dbReference type="InterPro" id="IPR004304">
    <property type="entry name" value="FmdA_AmdA"/>
</dbReference>
<evidence type="ECO:0000313" key="1">
    <source>
        <dbReference type="EMBL" id="MRI85325.1"/>
    </source>
</evidence>
<accession>A0A6I2GPE8</accession>
<dbReference type="AlphaFoldDB" id="A0A6I2GPE8"/>
<dbReference type="SUPFAM" id="SSF141130">
    <property type="entry name" value="Acetamidase/Formamidase-like"/>
    <property type="match status" value="1"/>
</dbReference>
<sequence>MKISSEHVIFTMDRHNAPALTVDNGETVIFETLDCFSNTVLTEDDLVSSIDFSQVNPATGPLFIQGAEVGDVLKVTIEKISLADKGAIVTAPGLGRLAHRIEAEETIICPVSDTHVDYKGIQIPLRKMIGVIGTAPAGEGINTGTPHDHGGNLDTTRMTEGSILYLPVNVEGALLALGDLHATMGDGEIMGAGLEIAGEVTVKVEVLKDFTLPLPLIETDDLWITLGSRETLEAASQLAIDHMTDLITQISHLTLNQAGMLLSLAGDLHTSQIVNPNVTVRMELAKILLNSPLDA</sequence>
<name>A0A6I2GPE8_9LACT</name>
<proteinExistence type="predicted"/>
<dbReference type="Gene3D" id="2.40.10.120">
    <property type="match status" value="1"/>
</dbReference>
<dbReference type="GO" id="GO:0016811">
    <property type="term" value="F:hydrolase activity, acting on carbon-nitrogen (but not peptide) bonds, in linear amides"/>
    <property type="evidence" value="ECO:0007669"/>
    <property type="project" value="InterPro"/>
</dbReference>
<dbReference type="EMBL" id="WJQS01000004">
    <property type="protein sequence ID" value="MRI85325.1"/>
    <property type="molecule type" value="Genomic_DNA"/>
</dbReference>
<organism evidence="1 2">
    <name type="scientific">Fundicoccus ignavus</name>
    <dbReference type="NCBI Taxonomy" id="2664442"/>
    <lineage>
        <taxon>Bacteria</taxon>
        <taxon>Bacillati</taxon>
        <taxon>Bacillota</taxon>
        <taxon>Bacilli</taxon>
        <taxon>Lactobacillales</taxon>
        <taxon>Aerococcaceae</taxon>
        <taxon>Fundicoccus</taxon>
    </lineage>
</organism>
<dbReference type="RefSeq" id="WP_153863428.1">
    <property type="nucleotide sequence ID" value="NZ_WJQS01000004.1"/>
</dbReference>
<reference evidence="1 2" key="1">
    <citation type="submission" date="2019-11" db="EMBL/GenBank/DDBJ databases">
        <title>Characterisation of Fundicoccus ignavus gen. nov. sp. nov., a novel genus of the family Aerococcaceae isolated from bulk tank milk.</title>
        <authorList>
            <person name="Siebert A."/>
            <person name="Huptas C."/>
            <person name="Wenning M."/>
            <person name="Scherer S."/>
            <person name="Doll E.V."/>
        </authorList>
    </citation>
    <scope>NUCLEOTIDE SEQUENCE [LARGE SCALE GENOMIC DNA]</scope>
    <source>
        <strain evidence="1 2">WS4759</strain>
    </source>
</reference>
<dbReference type="Gene3D" id="2.60.120.580">
    <property type="entry name" value="Acetamidase/Formamidase-like domains"/>
    <property type="match status" value="1"/>
</dbReference>
<dbReference type="PANTHER" id="PTHR31891">
    <property type="entry name" value="FORMAMIDASE C869.04-RELATED"/>
    <property type="match status" value="1"/>
</dbReference>
<dbReference type="Gene3D" id="3.10.28.20">
    <property type="entry name" value="Acetamidase/Formamidase-like domains"/>
    <property type="match status" value="1"/>
</dbReference>
<keyword evidence="2" id="KW-1185">Reference proteome</keyword>
<comment type="caution">
    <text evidence="1">The sequence shown here is derived from an EMBL/GenBank/DDBJ whole genome shotgun (WGS) entry which is preliminary data.</text>
</comment>
<dbReference type="Pfam" id="PF03069">
    <property type="entry name" value="FmdA_AmdA"/>
    <property type="match status" value="1"/>
</dbReference>
<dbReference type="PANTHER" id="PTHR31891:SF1">
    <property type="entry name" value="FORMAMIDASE C869.04-RELATED"/>
    <property type="match status" value="1"/>
</dbReference>
<protein>
    <submittedName>
        <fullName evidence="1">Acetamidase</fullName>
    </submittedName>
</protein>
<dbReference type="Proteomes" id="UP000430975">
    <property type="component" value="Unassembled WGS sequence"/>
</dbReference>
<evidence type="ECO:0000313" key="2">
    <source>
        <dbReference type="Proteomes" id="UP000430975"/>
    </source>
</evidence>
<gene>
    <name evidence="1" type="ORF">GIY09_05470</name>
</gene>